<reference evidence="2" key="2">
    <citation type="submission" date="2015-01" db="EMBL/GenBank/DDBJ databases">
        <title>Evolutionary Origins and Diversification of the Mycorrhizal Mutualists.</title>
        <authorList>
            <consortium name="DOE Joint Genome Institute"/>
            <consortium name="Mycorrhizal Genomics Consortium"/>
            <person name="Kohler A."/>
            <person name="Kuo A."/>
            <person name="Nagy L.G."/>
            <person name="Floudas D."/>
            <person name="Copeland A."/>
            <person name="Barry K.W."/>
            <person name="Cichocki N."/>
            <person name="Veneault-Fourrey C."/>
            <person name="LaButti K."/>
            <person name="Lindquist E.A."/>
            <person name="Lipzen A."/>
            <person name="Lundell T."/>
            <person name="Morin E."/>
            <person name="Murat C."/>
            <person name="Riley R."/>
            <person name="Ohm R."/>
            <person name="Sun H."/>
            <person name="Tunlid A."/>
            <person name="Henrissat B."/>
            <person name="Grigoriev I.V."/>
            <person name="Hibbett D.S."/>
            <person name="Martin F."/>
        </authorList>
    </citation>
    <scope>NUCLEOTIDE SEQUENCE [LARGE SCALE GENOMIC DNA]</scope>
    <source>
        <strain evidence="2">F 1598</strain>
    </source>
</reference>
<organism evidence="1 2">
    <name type="scientific">Piloderma croceum (strain F 1598)</name>
    <dbReference type="NCBI Taxonomy" id="765440"/>
    <lineage>
        <taxon>Eukaryota</taxon>
        <taxon>Fungi</taxon>
        <taxon>Dikarya</taxon>
        <taxon>Basidiomycota</taxon>
        <taxon>Agaricomycotina</taxon>
        <taxon>Agaricomycetes</taxon>
        <taxon>Agaricomycetidae</taxon>
        <taxon>Atheliales</taxon>
        <taxon>Atheliaceae</taxon>
        <taxon>Piloderma</taxon>
    </lineage>
</organism>
<protein>
    <submittedName>
        <fullName evidence="1">Uncharacterized protein</fullName>
    </submittedName>
</protein>
<evidence type="ECO:0000313" key="2">
    <source>
        <dbReference type="Proteomes" id="UP000054166"/>
    </source>
</evidence>
<proteinExistence type="predicted"/>
<dbReference type="AlphaFoldDB" id="A0A0C3G649"/>
<keyword evidence="2" id="KW-1185">Reference proteome</keyword>
<gene>
    <name evidence="1" type="ORF">PILCRDRAFT_816639</name>
</gene>
<dbReference type="Proteomes" id="UP000054166">
    <property type="component" value="Unassembled WGS sequence"/>
</dbReference>
<dbReference type="HOGENOM" id="CLU_2606852_0_0_1"/>
<name>A0A0C3G649_PILCF</name>
<dbReference type="InParanoid" id="A0A0C3G649"/>
<evidence type="ECO:0000313" key="1">
    <source>
        <dbReference type="EMBL" id="KIM86101.1"/>
    </source>
</evidence>
<accession>A0A0C3G649</accession>
<sequence>MESRLLPRVVTTITSIFTRYLIPNQDQDVTYLVPVVVISLASCVISRSDNMTPADLAVQVCPGQGKSSNYGGRRGLREE</sequence>
<reference evidence="1 2" key="1">
    <citation type="submission" date="2014-04" db="EMBL/GenBank/DDBJ databases">
        <authorList>
            <consortium name="DOE Joint Genome Institute"/>
            <person name="Kuo A."/>
            <person name="Tarkka M."/>
            <person name="Buscot F."/>
            <person name="Kohler A."/>
            <person name="Nagy L.G."/>
            <person name="Floudas D."/>
            <person name="Copeland A."/>
            <person name="Barry K.W."/>
            <person name="Cichocki N."/>
            <person name="Veneault-Fourrey C."/>
            <person name="LaButti K."/>
            <person name="Lindquist E.A."/>
            <person name="Lipzen A."/>
            <person name="Lundell T."/>
            <person name="Morin E."/>
            <person name="Murat C."/>
            <person name="Sun H."/>
            <person name="Tunlid A."/>
            <person name="Henrissat B."/>
            <person name="Grigoriev I.V."/>
            <person name="Hibbett D.S."/>
            <person name="Martin F."/>
            <person name="Nordberg H.P."/>
            <person name="Cantor M.N."/>
            <person name="Hua S.X."/>
        </authorList>
    </citation>
    <scope>NUCLEOTIDE SEQUENCE [LARGE SCALE GENOMIC DNA]</scope>
    <source>
        <strain evidence="1 2">F 1598</strain>
    </source>
</reference>
<dbReference type="EMBL" id="KN832983">
    <property type="protein sequence ID" value="KIM86101.1"/>
    <property type="molecule type" value="Genomic_DNA"/>
</dbReference>